<feature type="transmembrane region" description="Helical" evidence="1">
    <location>
        <begin position="6"/>
        <end position="28"/>
    </location>
</feature>
<organism evidence="2 3">
    <name type="scientific">Denitrobacterium detoxificans</name>
    <dbReference type="NCBI Taxonomy" id="79604"/>
    <lineage>
        <taxon>Bacteria</taxon>
        <taxon>Bacillati</taxon>
        <taxon>Actinomycetota</taxon>
        <taxon>Coriobacteriia</taxon>
        <taxon>Eggerthellales</taxon>
        <taxon>Eggerthellaceae</taxon>
        <taxon>Denitrobacterium</taxon>
    </lineage>
</organism>
<gene>
    <name evidence="2" type="ORF">SAMN02910314_01572</name>
</gene>
<feature type="transmembrane region" description="Helical" evidence="1">
    <location>
        <begin position="40"/>
        <end position="59"/>
    </location>
</feature>
<keyword evidence="1" id="KW-0472">Membrane</keyword>
<accession>A0A1H8TIV7</accession>
<dbReference type="Proteomes" id="UP000182975">
    <property type="component" value="Unassembled WGS sequence"/>
</dbReference>
<dbReference type="Pfam" id="PF05437">
    <property type="entry name" value="AzlD"/>
    <property type="match status" value="1"/>
</dbReference>
<dbReference type="EMBL" id="FOEC01000011">
    <property type="protein sequence ID" value="SEO90817.1"/>
    <property type="molecule type" value="Genomic_DNA"/>
</dbReference>
<evidence type="ECO:0000313" key="3">
    <source>
        <dbReference type="Proteomes" id="UP000182975"/>
    </source>
</evidence>
<reference evidence="3" key="1">
    <citation type="submission" date="2016-10" db="EMBL/GenBank/DDBJ databases">
        <authorList>
            <person name="Varghese N."/>
        </authorList>
    </citation>
    <scope>NUCLEOTIDE SEQUENCE [LARGE SCALE GENOMIC DNA]</scope>
    <source>
        <strain evidence="3">DSM 21843</strain>
    </source>
</reference>
<name>A0A1H8TIV7_9ACTN</name>
<evidence type="ECO:0000313" key="2">
    <source>
        <dbReference type="EMBL" id="SEO90817.1"/>
    </source>
</evidence>
<protein>
    <submittedName>
        <fullName evidence="2">Branched-chain amino acid transport protein</fullName>
    </submittedName>
</protein>
<dbReference type="InterPro" id="IPR008407">
    <property type="entry name" value="Brnchd-chn_aa_trnsp_AzlD"/>
</dbReference>
<feature type="transmembrane region" description="Helical" evidence="1">
    <location>
        <begin position="65"/>
        <end position="85"/>
    </location>
</feature>
<evidence type="ECO:0000256" key="1">
    <source>
        <dbReference type="SAM" id="Phobius"/>
    </source>
</evidence>
<dbReference type="AlphaFoldDB" id="A0A1H8TIV7"/>
<dbReference type="STRING" id="79604.AAY81_05425"/>
<dbReference type="RefSeq" id="WP_177168523.1">
    <property type="nucleotide sequence ID" value="NZ_CP011402.1"/>
</dbReference>
<keyword evidence="3" id="KW-1185">Reference proteome</keyword>
<keyword evidence="1" id="KW-0812">Transmembrane</keyword>
<keyword evidence="1" id="KW-1133">Transmembrane helix</keyword>
<proteinExistence type="predicted"/>
<feature type="transmembrane region" description="Helical" evidence="1">
    <location>
        <begin position="90"/>
        <end position="106"/>
    </location>
</feature>
<sequence>MSWSEFLLIYGLCLVAIVLCRCVPIFALKGRDLPRNVQTALFLIPPAAFAALVANDLLSPTMFDAGVWQGVMPLLSAAVVVVVAWKTRSLIWCALAGVAVYAILTLL</sequence>